<evidence type="ECO:0000259" key="7">
    <source>
        <dbReference type="Pfam" id="PF13087"/>
    </source>
</evidence>
<comment type="caution">
    <text evidence="8">The sequence shown here is derived from an EMBL/GenBank/DDBJ whole genome shotgun (WGS) entry which is preliminary data.</text>
</comment>
<evidence type="ECO:0000256" key="2">
    <source>
        <dbReference type="ARBA" id="ARBA00022741"/>
    </source>
</evidence>
<protein>
    <submittedName>
        <fullName evidence="8">DNA helicase</fullName>
    </submittedName>
</protein>
<dbReference type="GO" id="GO:0005524">
    <property type="term" value="F:ATP binding"/>
    <property type="evidence" value="ECO:0007669"/>
    <property type="project" value="UniProtKB-KW"/>
</dbReference>
<keyword evidence="5" id="KW-0067">ATP-binding</keyword>
<dbReference type="InterPro" id="IPR041679">
    <property type="entry name" value="DNA2/NAM7-like_C"/>
</dbReference>
<organism evidence="8 9">
    <name type="scientific">Metabacillus sediminilitoris</name>
    <dbReference type="NCBI Taxonomy" id="2567941"/>
    <lineage>
        <taxon>Bacteria</taxon>
        <taxon>Bacillati</taxon>
        <taxon>Bacillota</taxon>
        <taxon>Bacilli</taxon>
        <taxon>Bacillales</taxon>
        <taxon>Bacillaceae</taxon>
        <taxon>Metabacillus</taxon>
    </lineage>
</organism>
<evidence type="ECO:0000259" key="6">
    <source>
        <dbReference type="Pfam" id="PF13086"/>
    </source>
</evidence>
<dbReference type="CDD" id="cd18808">
    <property type="entry name" value="SF1_C_Upf1"/>
    <property type="match status" value="1"/>
</dbReference>
<dbReference type="Proteomes" id="UP000310334">
    <property type="component" value="Unassembled WGS sequence"/>
</dbReference>
<dbReference type="InterPro" id="IPR027417">
    <property type="entry name" value="P-loop_NTPase"/>
</dbReference>
<keyword evidence="9" id="KW-1185">Reference proteome</keyword>
<dbReference type="GO" id="GO:0043139">
    <property type="term" value="F:5'-3' DNA helicase activity"/>
    <property type="evidence" value="ECO:0007669"/>
    <property type="project" value="TreeGrafter"/>
</dbReference>
<gene>
    <name evidence="8" type="ORF">E6W99_12000</name>
</gene>
<dbReference type="PANTHER" id="PTHR43788">
    <property type="entry name" value="DNA2/NAM7 HELICASE FAMILY MEMBER"/>
    <property type="match status" value="1"/>
</dbReference>
<dbReference type="Pfam" id="PF13086">
    <property type="entry name" value="AAA_11"/>
    <property type="match status" value="1"/>
</dbReference>
<dbReference type="AlphaFoldDB" id="A0A4S4BX81"/>
<dbReference type="EMBL" id="SSNT01000008">
    <property type="protein sequence ID" value="THF79724.1"/>
    <property type="molecule type" value="Genomic_DNA"/>
</dbReference>
<dbReference type="SUPFAM" id="SSF52540">
    <property type="entry name" value="P-loop containing nucleoside triphosphate hydrolases"/>
    <property type="match status" value="1"/>
</dbReference>
<dbReference type="PANTHER" id="PTHR43788:SF8">
    <property type="entry name" value="DNA-BINDING PROTEIN SMUBP-2"/>
    <property type="match status" value="1"/>
</dbReference>
<name>A0A4S4BX81_9BACI</name>
<sequence>MKSTNFYIKSWQKALRAEIMHLKTYGSTKYSVKNGEIISNDGTFTYYFDTNVPLRIPIGSSIRMESRSLTVNGRVLSSEGKSVIVSLEESLRNPLDDLFLLHDPWELLDQLHERLEEIKENKRKRARIKRLMNPSNEAKHPITNIKSNVHELILRSKYNPVTFVWGPPGTGKTYTLGRTAANKYFKGNRILILSQSNQAVDVLMNEISRFIDKKGRFREGDLLRYGSQTAIVSEASLTTNELIQKRYPDLAVKKVSLQEERRLIKIDLGRSFSQRDSERLLEIEGKLANILEKIRQKEIQFVKDAEIIGTTLSKAANDPAIYEKDYDLVIVDEASMAYVPQIGFASSLGQRFIVCGDFKQLPPIAAARNPFVDEWLREDIFHKAGVVNWLNDGKQLHPHLFLLKEQRRMHPDVSSFTNQYIYDSLVGDHESVKTARNSIVAAEPFASRSSVLLDSSFTGYHCLREKTSNSRFNLWHLLLSFQIIHESYIAGSRSIGYVTPYRAQAVLMESLLIDLYSTELQQSDIISATVHRFQGSERDVMLFDTVDSYPQDRPGMLLVGKDSERLINVAITRTKGKFIHICDHQFIKEKVYRNKTIRKLVDHQFKNKQEVLPHQIGSWIRNQHPNLTWIHAKKLEKTKEDIRQAKQSIILGLPSGKLLTNEWKDILNNRNTKISLTAVTEMKIDNVKIDKLIQQSVSFPFIIIDKQYLWLGIPLEGVVNVKPPFVAARLSSGVVIDYFLSEIIGN</sequence>
<evidence type="ECO:0000313" key="8">
    <source>
        <dbReference type="EMBL" id="THF79724.1"/>
    </source>
</evidence>
<reference evidence="8 9" key="1">
    <citation type="submission" date="2019-04" db="EMBL/GenBank/DDBJ databases">
        <title>Bacillus sediminilitoris sp. nov., isolated from a tidal flat sediment on the East China Sea.</title>
        <authorList>
            <person name="Wei Y."/>
            <person name="Mao H."/>
            <person name="Fang J."/>
        </authorList>
    </citation>
    <scope>NUCLEOTIDE SEQUENCE [LARGE SCALE GENOMIC DNA]</scope>
    <source>
        <strain evidence="8 9">DSL-17</strain>
    </source>
</reference>
<dbReference type="GO" id="GO:0016787">
    <property type="term" value="F:hydrolase activity"/>
    <property type="evidence" value="ECO:0007669"/>
    <property type="project" value="UniProtKB-KW"/>
</dbReference>
<evidence type="ECO:0000256" key="1">
    <source>
        <dbReference type="ARBA" id="ARBA00007913"/>
    </source>
</evidence>
<accession>A0A4S4BX81</accession>
<dbReference type="Gene3D" id="3.40.50.300">
    <property type="entry name" value="P-loop containing nucleotide triphosphate hydrolases"/>
    <property type="match status" value="2"/>
</dbReference>
<evidence type="ECO:0000256" key="4">
    <source>
        <dbReference type="ARBA" id="ARBA00022806"/>
    </source>
</evidence>
<evidence type="ECO:0000256" key="5">
    <source>
        <dbReference type="ARBA" id="ARBA00022840"/>
    </source>
</evidence>
<dbReference type="InterPro" id="IPR050534">
    <property type="entry name" value="Coronavir_polyprotein_1ab"/>
</dbReference>
<dbReference type="OrthoDB" id="9757917at2"/>
<keyword evidence="2" id="KW-0547">Nucleotide-binding</keyword>
<dbReference type="RefSeq" id="WP_136354137.1">
    <property type="nucleotide sequence ID" value="NZ_CP046266.1"/>
</dbReference>
<feature type="domain" description="DNA2/NAM7 helicase helicase" evidence="6">
    <location>
        <begin position="158"/>
        <end position="364"/>
    </location>
</feature>
<proteinExistence type="inferred from homology"/>
<evidence type="ECO:0000256" key="3">
    <source>
        <dbReference type="ARBA" id="ARBA00022801"/>
    </source>
</evidence>
<keyword evidence="3" id="KW-0378">Hydrolase</keyword>
<dbReference type="InterPro" id="IPR047187">
    <property type="entry name" value="SF1_C_Upf1"/>
</dbReference>
<dbReference type="InterPro" id="IPR041677">
    <property type="entry name" value="DNA2/NAM7_AAA_11"/>
</dbReference>
<dbReference type="Pfam" id="PF13087">
    <property type="entry name" value="AAA_12"/>
    <property type="match status" value="1"/>
</dbReference>
<feature type="domain" description="DNA2/NAM7 helicase-like C-terminal" evidence="7">
    <location>
        <begin position="399"/>
        <end position="584"/>
    </location>
</feature>
<evidence type="ECO:0000313" key="9">
    <source>
        <dbReference type="Proteomes" id="UP000310334"/>
    </source>
</evidence>
<comment type="similarity">
    <text evidence="1">Belongs to the DNA2/NAM7 helicase family.</text>
</comment>
<keyword evidence="4 8" id="KW-0347">Helicase</keyword>